<keyword evidence="4 5" id="KW-0472">Membrane</keyword>
<dbReference type="PANTHER" id="PTHR30266">
    <property type="entry name" value="MECHANOSENSITIVE CHANNEL MSCL"/>
    <property type="match status" value="1"/>
</dbReference>
<dbReference type="Proteomes" id="UP001362999">
    <property type="component" value="Unassembled WGS sequence"/>
</dbReference>
<keyword evidence="7" id="KW-1185">Reference proteome</keyword>
<evidence type="ECO:0000313" key="6">
    <source>
        <dbReference type="EMBL" id="KAK7048521.1"/>
    </source>
</evidence>
<dbReference type="InterPro" id="IPR037673">
    <property type="entry name" value="MSC/AndL"/>
</dbReference>
<dbReference type="AlphaFoldDB" id="A0AAW0DBI4"/>
<dbReference type="GO" id="GO:0008381">
    <property type="term" value="F:mechanosensitive monoatomic ion channel activity"/>
    <property type="evidence" value="ECO:0007669"/>
    <property type="project" value="TreeGrafter"/>
</dbReference>
<evidence type="ECO:0000256" key="1">
    <source>
        <dbReference type="ARBA" id="ARBA00004141"/>
    </source>
</evidence>
<protein>
    <submittedName>
        <fullName evidence="6">Ion channel</fullName>
    </submittedName>
</protein>
<keyword evidence="3 5" id="KW-1133">Transmembrane helix</keyword>
<dbReference type="EMBL" id="JAWWNJ010000009">
    <property type="protein sequence ID" value="KAK7048521.1"/>
    <property type="molecule type" value="Genomic_DNA"/>
</dbReference>
<sequence length="176" mass="20106">MSHDNYEPIFRQRFKTAWQGFKDFIGRDNVLEVSLGLIISSSFQRIVNSLVSDVFMPLLSLLPFVDKNMSSKFAVLRRGPNAPYNTINQADEDGAVTLNYGRFIDAVFNFFFVAVALYMVVQAYSAASKDTVIKHSVKCDYCRKYIPEKAKRCSFCTSWRDGREDRETSALATHDQ</sequence>
<dbReference type="InterPro" id="IPR036019">
    <property type="entry name" value="MscL_channel"/>
</dbReference>
<evidence type="ECO:0000256" key="5">
    <source>
        <dbReference type="SAM" id="Phobius"/>
    </source>
</evidence>
<dbReference type="PANTHER" id="PTHR30266:SF2">
    <property type="entry name" value="LARGE-CONDUCTANCE MECHANOSENSITIVE CHANNEL"/>
    <property type="match status" value="1"/>
</dbReference>
<proteinExistence type="predicted"/>
<evidence type="ECO:0000256" key="2">
    <source>
        <dbReference type="ARBA" id="ARBA00022692"/>
    </source>
</evidence>
<evidence type="ECO:0000313" key="7">
    <source>
        <dbReference type="Proteomes" id="UP001362999"/>
    </source>
</evidence>
<evidence type="ECO:0000256" key="4">
    <source>
        <dbReference type="ARBA" id="ARBA00023136"/>
    </source>
</evidence>
<dbReference type="GO" id="GO:0016020">
    <property type="term" value="C:membrane"/>
    <property type="evidence" value="ECO:0007669"/>
    <property type="project" value="UniProtKB-SubCell"/>
</dbReference>
<feature type="transmembrane region" description="Helical" evidence="5">
    <location>
        <begin position="106"/>
        <end position="127"/>
    </location>
</feature>
<evidence type="ECO:0000256" key="3">
    <source>
        <dbReference type="ARBA" id="ARBA00022989"/>
    </source>
</evidence>
<gene>
    <name evidence="6" type="ORF">R3P38DRAFT_2869894</name>
</gene>
<reference evidence="6 7" key="1">
    <citation type="journal article" date="2024" name="J Genomics">
        <title>Draft genome sequencing and assembly of Favolaschia claudopus CIRM-BRFM 2984 isolated from oak limbs.</title>
        <authorList>
            <person name="Navarro D."/>
            <person name="Drula E."/>
            <person name="Chaduli D."/>
            <person name="Cazenave R."/>
            <person name="Ahrendt S."/>
            <person name="Wang J."/>
            <person name="Lipzen A."/>
            <person name="Daum C."/>
            <person name="Barry K."/>
            <person name="Grigoriev I.V."/>
            <person name="Favel A."/>
            <person name="Rosso M.N."/>
            <person name="Martin F."/>
        </authorList>
    </citation>
    <scope>NUCLEOTIDE SEQUENCE [LARGE SCALE GENOMIC DNA]</scope>
    <source>
        <strain evidence="6 7">CIRM-BRFM 2984</strain>
    </source>
</reference>
<dbReference type="SUPFAM" id="SSF81330">
    <property type="entry name" value="Gated mechanosensitive channel"/>
    <property type="match status" value="1"/>
</dbReference>
<organism evidence="6 7">
    <name type="scientific">Favolaschia claudopus</name>
    <dbReference type="NCBI Taxonomy" id="2862362"/>
    <lineage>
        <taxon>Eukaryota</taxon>
        <taxon>Fungi</taxon>
        <taxon>Dikarya</taxon>
        <taxon>Basidiomycota</taxon>
        <taxon>Agaricomycotina</taxon>
        <taxon>Agaricomycetes</taxon>
        <taxon>Agaricomycetidae</taxon>
        <taxon>Agaricales</taxon>
        <taxon>Marasmiineae</taxon>
        <taxon>Mycenaceae</taxon>
        <taxon>Favolaschia</taxon>
    </lineage>
</organism>
<keyword evidence="2 5" id="KW-0812">Transmembrane</keyword>
<dbReference type="Pfam" id="PF01741">
    <property type="entry name" value="MscL"/>
    <property type="match status" value="1"/>
</dbReference>
<comment type="subcellular location">
    <subcellularLocation>
        <location evidence="1">Membrane</location>
        <topology evidence="1">Multi-pass membrane protein</topology>
    </subcellularLocation>
</comment>
<comment type="caution">
    <text evidence="6">The sequence shown here is derived from an EMBL/GenBank/DDBJ whole genome shotgun (WGS) entry which is preliminary data.</text>
</comment>
<name>A0AAW0DBI4_9AGAR</name>
<accession>A0AAW0DBI4</accession>
<dbReference type="Gene3D" id="1.10.1200.120">
    <property type="entry name" value="Large-conductance mechanosensitive channel, MscL, domain 1"/>
    <property type="match status" value="1"/>
</dbReference>